<evidence type="ECO:0000313" key="3">
    <source>
        <dbReference type="Proteomes" id="UP000602076"/>
    </source>
</evidence>
<name>A0A927CY36_9BACI</name>
<reference evidence="2" key="1">
    <citation type="submission" date="2020-09" db="EMBL/GenBank/DDBJ databases">
        <title>Bacillus faecalis sp. nov., a moderately halophilic bacterium isolated from cow faeces.</title>
        <authorList>
            <person name="Jiang L."/>
            <person name="Lee J."/>
        </authorList>
    </citation>
    <scope>NUCLEOTIDE SEQUENCE</scope>
    <source>
        <strain evidence="2">AGMB 02131</strain>
    </source>
</reference>
<accession>A0A927CY36</accession>
<proteinExistence type="predicted"/>
<dbReference type="EMBL" id="JACXSI010000045">
    <property type="protein sequence ID" value="MBD3109756.1"/>
    <property type="molecule type" value="Genomic_DNA"/>
</dbReference>
<dbReference type="GO" id="GO:0016746">
    <property type="term" value="F:acyltransferase activity"/>
    <property type="evidence" value="ECO:0007669"/>
    <property type="project" value="InterPro"/>
</dbReference>
<feature type="domain" description="Thiolase C-terminal" evidence="1">
    <location>
        <begin position="2"/>
        <end position="50"/>
    </location>
</feature>
<dbReference type="Proteomes" id="UP000602076">
    <property type="component" value="Unassembled WGS sequence"/>
</dbReference>
<protein>
    <recommendedName>
        <fullName evidence="1">Thiolase C-terminal domain-containing protein</fullName>
    </recommendedName>
</protein>
<comment type="caution">
    <text evidence="2">The sequence shown here is derived from an EMBL/GenBank/DDBJ whole genome shotgun (WGS) entry which is preliminary data.</text>
</comment>
<evidence type="ECO:0000259" key="1">
    <source>
        <dbReference type="Pfam" id="PF22691"/>
    </source>
</evidence>
<dbReference type="AlphaFoldDB" id="A0A927CY36"/>
<dbReference type="InterPro" id="IPR055140">
    <property type="entry name" value="Thiolase_C_2"/>
</dbReference>
<organism evidence="2 3">
    <name type="scientific">Peribacillus faecalis</name>
    <dbReference type="NCBI Taxonomy" id="2772559"/>
    <lineage>
        <taxon>Bacteria</taxon>
        <taxon>Bacillati</taxon>
        <taxon>Bacillota</taxon>
        <taxon>Bacilli</taxon>
        <taxon>Bacillales</taxon>
        <taxon>Bacillaceae</taxon>
        <taxon>Peribacillus</taxon>
    </lineage>
</organism>
<dbReference type="Gene3D" id="3.40.47.10">
    <property type="match status" value="1"/>
</dbReference>
<gene>
    <name evidence="2" type="ORF">IEO70_15560</name>
</gene>
<dbReference type="Pfam" id="PF22691">
    <property type="entry name" value="Thiolase_C_1"/>
    <property type="match status" value="1"/>
</dbReference>
<evidence type="ECO:0000313" key="2">
    <source>
        <dbReference type="EMBL" id="MBD3109756.1"/>
    </source>
</evidence>
<dbReference type="InterPro" id="IPR016039">
    <property type="entry name" value="Thiolase-like"/>
</dbReference>
<dbReference type="SUPFAM" id="SSF53901">
    <property type="entry name" value="Thiolase-like"/>
    <property type="match status" value="1"/>
</dbReference>
<sequence>MRFDGSRPMNTHGGRHAFGDACAASAGSDTYEAVNQMRGYAGAKQFRKYRKLHCCIRTGTQ</sequence>
<keyword evidence="3" id="KW-1185">Reference proteome</keyword>